<comment type="caution">
    <text evidence="3">The sequence shown here is derived from an EMBL/GenBank/DDBJ whole genome shotgun (WGS) entry which is preliminary data.</text>
</comment>
<feature type="transmembrane region" description="Helical" evidence="2">
    <location>
        <begin position="260"/>
        <end position="284"/>
    </location>
</feature>
<dbReference type="SUPFAM" id="SSF48452">
    <property type="entry name" value="TPR-like"/>
    <property type="match status" value="1"/>
</dbReference>
<dbReference type="PANTHER" id="PTHR12558">
    <property type="entry name" value="CELL DIVISION CYCLE 16,23,27"/>
    <property type="match status" value="1"/>
</dbReference>
<keyword evidence="2" id="KW-0812">Transmembrane</keyword>
<keyword evidence="2" id="KW-0472">Membrane</keyword>
<dbReference type="AlphaFoldDB" id="A0A3N0E2Y1"/>
<sequence>MSDDTRRRGAHLHRLGRPNEALRHFERAIAENPDDTLAWTHKAEVHMNLGQHEAGLEAAQRALGLGAEFSPPYIIAGTCLVFLGRPNDALAMVEPLLRMDPDDSNGHMIVAMAKAELYRRGEPDRKPLAAEARAYAARALELDPHEDPVLHYQASLVHRWLGDRSATVGALHEVLRLHPEFTKAMRGLADLHARGFRLRRALRLYESATVLSPHVDPTPLMLAAFRRVLRWIVAPSLAVGATVMVARFVDPADENPAQLFRFVVGVVLVCLAGWPVFQVVGAPASSLRFLRRVPGFTPHVASVLVLAVSALALAWLSGSIAGIAFAVFVAAGLGVGLTHRRLRRAR</sequence>
<dbReference type="PANTHER" id="PTHR12558:SF13">
    <property type="entry name" value="CELL DIVISION CYCLE PROTEIN 27 HOMOLOG"/>
    <property type="match status" value="1"/>
</dbReference>
<dbReference type="RefSeq" id="WP_123202969.1">
    <property type="nucleotide sequence ID" value="NZ_RJMB01000025.1"/>
</dbReference>
<feature type="transmembrane region" description="Helical" evidence="2">
    <location>
        <begin position="296"/>
        <end position="314"/>
    </location>
</feature>
<evidence type="ECO:0000313" key="3">
    <source>
        <dbReference type="EMBL" id="RNL82204.1"/>
    </source>
</evidence>
<dbReference type="PROSITE" id="PS50005">
    <property type="entry name" value="TPR"/>
    <property type="match status" value="1"/>
</dbReference>
<dbReference type="Gene3D" id="1.25.40.10">
    <property type="entry name" value="Tetratricopeptide repeat domain"/>
    <property type="match status" value="1"/>
</dbReference>
<dbReference type="EMBL" id="RJMB01000025">
    <property type="protein sequence ID" value="RNL82204.1"/>
    <property type="molecule type" value="Genomic_DNA"/>
</dbReference>
<dbReference type="OrthoDB" id="9814944at2"/>
<dbReference type="Pfam" id="PF13432">
    <property type="entry name" value="TPR_16"/>
    <property type="match status" value="1"/>
</dbReference>
<keyword evidence="1" id="KW-0802">TPR repeat</keyword>
<proteinExistence type="predicted"/>
<evidence type="ECO:0000256" key="1">
    <source>
        <dbReference type="PROSITE-ProRule" id="PRU00339"/>
    </source>
</evidence>
<feature type="transmembrane region" description="Helical" evidence="2">
    <location>
        <begin position="320"/>
        <end position="338"/>
    </location>
</feature>
<reference evidence="3 4" key="1">
    <citation type="submission" date="2018-11" db="EMBL/GenBank/DDBJ databases">
        <title>The genome draft of YIM 96095.</title>
        <authorList>
            <person name="Tang S.-K."/>
            <person name="Chunyu W.-X."/>
            <person name="Feng Y.-Z."/>
        </authorList>
    </citation>
    <scope>NUCLEOTIDE SEQUENCE [LARGE SCALE GENOMIC DNA]</scope>
    <source>
        <strain evidence="3 4">YIM 96095</strain>
    </source>
</reference>
<accession>A0A3N0E2Y1</accession>
<dbReference type="InterPro" id="IPR011990">
    <property type="entry name" value="TPR-like_helical_dom_sf"/>
</dbReference>
<keyword evidence="4" id="KW-1185">Reference proteome</keyword>
<dbReference type="Proteomes" id="UP000269198">
    <property type="component" value="Unassembled WGS sequence"/>
</dbReference>
<gene>
    <name evidence="3" type="ORF">EFW17_20055</name>
</gene>
<keyword evidence="2" id="KW-1133">Transmembrane helix</keyword>
<organism evidence="3 4">
    <name type="scientific">Halostreptopolyspora alba</name>
    <dbReference type="NCBI Taxonomy" id="2487137"/>
    <lineage>
        <taxon>Bacteria</taxon>
        <taxon>Bacillati</taxon>
        <taxon>Actinomycetota</taxon>
        <taxon>Actinomycetes</taxon>
        <taxon>Streptosporangiales</taxon>
        <taxon>Nocardiopsidaceae</taxon>
        <taxon>Halostreptopolyspora</taxon>
    </lineage>
</organism>
<dbReference type="SMART" id="SM00028">
    <property type="entry name" value="TPR"/>
    <property type="match status" value="5"/>
</dbReference>
<dbReference type="InterPro" id="IPR019734">
    <property type="entry name" value="TPR_rpt"/>
</dbReference>
<feature type="transmembrane region" description="Helical" evidence="2">
    <location>
        <begin position="228"/>
        <end position="248"/>
    </location>
</feature>
<protein>
    <submittedName>
        <fullName evidence="3">Tetratricopeptide repeat protein</fullName>
    </submittedName>
</protein>
<name>A0A3N0E2Y1_9ACTN</name>
<evidence type="ECO:0000313" key="4">
    <source>
        <dbReference type="Proteomes" id="UP000269198"/>
    </source>
</evidence>
<evidence type="ECO:0000256" key="2">
    <source>
        <dbReference type="SAM" id="Phobius"/>
    </source>
</evidence>
<feature type="repeat" description="TPR" evidence="1">
    <location>
        <begin position="2"/>
        <end position="35"/>
    </location>
</feature>